<keyword evidence="9" id="KW-1185">Reference proteome</keyword>
<feature type="coiled-coil region" evidence="6">
    <location>
        <begin position="156"/>
        <end position="370"/>
    </location>
</feature>
<reference evidence="8 9" key="1">
    <citation type="journal article" date="2015" name="Genome Announc.">
        <title>Draft Genome of the Euendolithic (true boring) Cyanobacterium Mastigocoleus testarum strain BC008.</title>
        <authorList>
            <person name="Guida B.S."/>
            <person name="Garcia-Pichel F."/>
        </authorList>
    </citation>
    <scope>NUCLEOTIDE SEQUENCE [LARGE SCALE GENOMIC DNA]</scope>
    <source>
        <strain evidence="8 9">BC008</strain>
    </source>
</reference>
<dbReference type="EMBL" id="LMTZ01000001">
    <property type="protein sequence ID" value="KST70331.1"/>
    <property type="molecule type" value="Genomic_DNA"/>
</dbReference>
<dbReference type="InterPro" id="IPR050739">
    <property type="entry name" value="MFP"/>
</dbReference>
<comment type="caution">
    <text evidence="8">The sequence shown here is derived from an EMBL/GenBank/DDBJ whole genome shotgun (WGS) entry which is preliminary data.</text>
</comment>
<evidence type="ECO:0000256" key="4">
    <source>
        <dbReference type="ARBA" id="ARBA00022989"/>
    </source>
</evidence>
<feature type="domain" description="AprE-like beta-barrel" evidence="7">
    <location>
        <begin position="420"/>
        <end position="510"/>
    </location>
</feature>
<dbReference type="Gene3D" id="2.40.50.100">
    <property type="match status" value="1"/>
</dbReference>
<dbReference type="RefSeq" id="WP_027845926.1">
    <property type="nucleotide sequence ID" value="NZ_LMTZ01000001.1"/>
</dbReference>
<evidence type="ECO:0000256" key="5">
    <source>
        <dbReference type="ARBA" id="ARBA00023136"/>
    </source>
</evidence>
<evidence type="ECO:0000256" key="3">
    <source>
        <dbReference type="ARBA" id="ARBA00022692"/>
    </source>
</evidence>
<dbReference type="PANTHER" id="PTHR30386">
    <property type="entry name" value="MEMBRANE FUSION SUBUNIT OF EMRAB-TOLC MULTIDRUG EFFLUX PUMP"/>
    <property type="match status" value="1"/>
</dbReference>
<evidence type="ECO:0000256" key="1">
    <source>
        <dbReference type="ARBA" id="ARBA00004167"/>
    </source>
</evidence>
<keyword evidence="6" id="KW-0175">Coiled coil</keyword>
<keyword evidence="4" id="KW-1133">Transmembrane helix</keyword>
<evidence type="ECO:0000256" key="2">
    <source>
        <dbReference type="ARBA" id="ARBA00009477"/>
    </source>
</evidence>
<evidence type="ECO:0000313" key="9">
    <source>
        <dbReference type="Proteomes" id="UP000053372"/>
    </source>
</evidence>
<keyword evidence="5" id="KW-0472">Membrane</keyword>
<dbReference type="Proteomes" id="UP000053372">
    <property type="component" value="Unassembled WGS sequence"/>
</dbReference>
<dbReference type="GO" id="GO:0016020">
    <property type="term" value="C:membrane"/>
    <property type="evidence" value="ECO:0007669"/>
    <property type="project" value="UniProtKB-SubCell"/>
</dbReference>
<dbReference type="PRINTS" id="PR01490">
    <property type="entry name" value="RTXTOXIND"/>
</dbReference>
<dbReference type="AlphaFoldDB" id="A0A0V8A0V4"/>
<evidence type="ECO:0000313" key="8">
    <source>
        <dbReference type="EMBL" id="KST70331.1"/>
    </source>
</evidence>
<evidence type="ECO:0000259" key="7">
    <source>
        <dbReference type="Pfam" id="PF26002"/>
    </source>
</evidence>
<dbReference type="Pfam" id="PF26002">
    <property type="entry name" value="Beta-barrel_AprE"/>
    <property type="match status" value="1"/>
</dbReference>
<sequence>MPQPSRHHYNNDALAKLEIREFQSSTISGNSEGITNNLIQECKTHQDMGQTDRKPLGNGDWHYGTEELLDALPRLWSRSLLYLLVTFTAVILPWSMLSKVDETGRAKGRIEPQGATQKLDTQAGGSVSAVNVKEGDIVKAGQVLLELKSDVIENHLEEVQARLSGYQSQLVQLKLLKNQLRLTISIQEQQNQSQQSEKVAQIDRAQQQLDSKQNLYNIQKLEKQALVEQAKQNVLSTQNTYKLTKNRLRRNQAEVQRYQKLFQVGAVPQIKIVELEDKAEESQQLHQNSLSEVKQSQLRLKEEQNRYQAVINQAASEIKQAKLRLIEQKNSYKSLINGGKLALLQTQEQLKDIERQIIHLRSQASQAKSQSASLQTRLQQHIVRSPIDGIIFELPVSKAGEVLQPGQRIAQIAPKNAQFILKAHIPSHESGFVKVGMPVKIKFDAYPFQEYGVVTGQVNWISPDSKPKQTLQGNIESYQLEISLNKQFIENGNKQINLTPGQTATAEIVVRQRRVIDFILDPFKKLHKGALEL</sequence>
<proteinExistence type="inferred from homology"/>
<comment type="subcellular location">
    <subcellularLocation>
        <location evidence="1">Membrane</location>
        <topology evidence="1">Single-pass membrane protein</topology>
    </subcellularLocation>
</comment>
<gene>
    <name evidence="8" type="ORF">BC008_44850</name>
</gene>
<protein>
    <submittedName>
        <fullName evidence="8">Hemolysin D</fullName>
    </submittedName>
</protein>
<evidence type="ECO:0000256" key="6">
    <source>
        <dbReference type="SAM" id="Coils"/>
    </source>
</evidence>
<dbReference type="Gene3D" id="2.40.30.170">
    <property type="match status" value="1"/>
</dbReference>
<accession>A0A0V8A0V4</accession>
<keyword evidence="3" id="KW-0812">Transmembrane</keyword>
<name>A0A0V8A0V4_9CYAN</name>
<dbReference type="OrthoDB" id="9775513at2"/>
<dbReference type="PANTHER" id="PTHR30386:SF26">
    <property type="entry name" value="TRANSPORT PROTEIN COMB"/>
    <property type="match status" value="1"/>
</dbReference>
<dbReference type="InterPro" id="IPR058982">
    <property type="entry name" value="Beta-barrel_AprE"/>
</dbReference>
<organism evidence="8 9">
    <name type="scientific">Mastigocoleus testarum BC008</name>
    <dbReference type="NCBI Taxonomy" id="371196"/>
    <lineage>
        <taxon>Bacteria</taxon>
        <taxon>Bacillati</taxon>
        <taxon>Cyanobacteriota</taxon>
        <taxon>Cyanophyceae</taxon>
        <taxon>Nostocales</taxon>
        <taxon>Hapalosiphonaceae</taxon>
        <taxon>Mastigocoleus</taxon>
    </lineage>
</organism>
<dbReference type="SUPFAM" id="SSF111369">
    <property type="entry name" value="HlyD-like secretion proteins"/>
    <property type="match status" value="1"/>
</dbReference>
<comment type="similarity">
    <text evidence="2">Belongs to the membrane fusion protein (MFP) (TC 8.A.1) family.</text>
</comment>